<gene>
    <name evidence="1" type="ORF">GCM10023318_53840</name>
</gene>
<organism evidence="1 2">
    <name type="scientific">Nocardia callitridis</name>
    <dbReference type="NCBI Taxonomy" id="648753"/>
    <lineage>
        <taxon>Bacteria</taxon>
        <taxon>Bacillati</taxon>
        <taxon>Actinomycetota</taxon>
        <taxon>Actinomycetes</taxon>
        <taxon>Mycobacteriales</taxon>
        <taxon>Nocardiaceae</taxon>
        <taxon>Nocardia</taxon>
    </lineage>
</organism>
<proteinExistence type="predicted"/>
<protein>
    <recommendedName>
        <fullName evidence="3">DUF2771 domain-containing protein</fullName>
    </recommendedName>
</protein>
<dbReference type="Proteomes" id="UP001500603">
    <property type="component" value="Unassembled WGS sequence"/>
</dbReference>
<dbReference type="Pfam" id="PF10969">
    <property type="entry name" value="DUF2771"/>
    <property type="match status" value="1"/>
</dbReference>
<dbReference type="EMBL" id="BAABJM010000007">
    <property type="protein sequence ID" value="GAA5066057.1"/>
    <property type="molecule type" value="Genomic_DNA"/>
</dbReference>
<evidence type="ECO:0000313" key="2">
    <source>
        <dbReference type="Proteomes" id="UP001500603"/>
    </source>
</evidence>
<accession>A0ABP9KVI7</accession>
<comment type="caution">
    <text evidence="1">The sequence shown here is derived from an EMBL/GenBank/DDBJ whole genome shotgun (WGS) entry which is preliminary data.</text>
</comment>
<keyword evidence="2" id="KW-1185">Reference proteome</keyword>
<evidence type="ECO:0000313" key="1">
    <source>
        <dbReference type="EMBL" id="GAA5066057.1"/>
    </source>
</evidence>
<sequence>MSKLNARKIVALLAAGLLVVTVAFVGVLAVLINRADEPDVMITAYAHGKTIDVAPFGYCDVSMRECRILPEGDEATGTIFGELSCAQDASDCHRGRTARLDVPAGYPLQLSLPKQIADAPWIAQAVYETASGDTVARVLSREDGPGETLALTIDSRPEPDLRLVGVEVRLPILARDETGQEFYPPHAAWSISTAQ</sequence>
<evidence type="ECO:0008006" key="3">
    <source>
        <dbReference type="Google" id="ProtNLM"/>
    </source>
</evidence>
<dbReference type="InterPro" id="IPR024495">
    <property type="entry name" value="DUF2771"/>
</dbReference>
<dbReference type="RefSeq" id="WP_345498904.1">
    <property type="nucleotide sequence ID" value="NZ_BAABJM010000007.1"/>
</dbReference>
<reference evidence="2" key="1">
    <citation type="journal article" date="2019" name="Int. J. Syst. Evol. Microbiol.">
        <title>The Global Catalogue of Microorganisms (GCM) 10K type strain sequencing project: providing services to taxonomists for standard genome sequencing and annotation.</title>
        <authorList>
            <consortium name="The Broad Institute Genomics Platform"/>
            <consortium name="The Broad Institute Genome Sequencing Center for Infectious Disease"/>
            <person name="Wu L."/>
            <person name="Ma J."/>
        </authorList>
    </citation>
    <scope>NUCLEOTIDE SEQUENCE [LARGE SCALE GENOMIC DNA]</scope>
    <source>
        <strain evidence="2">JCM 18298</strain>
    </source>
</reference>
<name>A0ABP9KVI7_9NOCA</name>